<name>A0A4C1XVN1_EUMVA</name>
<organism evidence="1 2">
    <name type="scientific">Eumeta variegata</name>
    <name type="common">Bagworm moth</name>
    <name type="synonym">Eumeta japonica</name>
    <dbReference type="NCBI Taxonomy" id="151549"/>
    <lineage>
        <taxon>Eukaryota</taxon>
        <taxon>Metazoa</taxon>
        <taxon>Ecdysozoa</taxon>
        <taxon>Arthropoda</taxon>
        <taxon>Hexapoda</taxon>
        <taxon>Insecta</taxon>
        <taxon>Pterygota</taxon>
        <taxon>Neoptera</taxon>
        <taxon>Endopterygota</taxon>
        <taxon>Lepidoptera</taxon>
        <taxon>Glossata</taxon>
        <taxon>Ditrysia</taxon>
        <taxon>Tineoidea</taxon>
        <taxon>Psychidae</taxon>
        <taxon>Oiketicinae</taxon>
        <taxon>Eumeta</taxon>
    </lineage>
</organism>
<evidence type="ECO:0000313" key="2">
    <source>
        <dbReference type="Proteomes" id="UP000299102"/>
    </source>
</evidence>
<dbReference type="EMBL" id="BGZK01000987">
    <property type="protein sequence ID" value="GBP67628.1"/>
    <property type="molecule type" value="Genomic_DNA"/>
</dbReference>
<evidence type="ECO:0000313" key="1">
    <source>
        <dbReference type="EMBL" id="GBP67628.1"/>
    </source>
</evidence>
<protein>
    <submittedName>
        <fullName evidence="1">Uncharacterized protein</fullName>
    </submittedName>
</protein>
<comment type="caution">
    <text evidence="1">The sequence shown here is derived from an EMBL/GenBank/DDBJ whole genome shotgun (WGS) entry which is preliminary data.</text>
</comment>
<sequence length="122" mass="13045">MVLMSSPSADAAVPALRETPALPSSSVLSHQLNLLLDPIPRIDLGGGGVNCIPAGSCSMTVRHLQLYAIAVFRPVLLWTFNASRLRVTVQRCMSVELATVTLSRHSSPIRGLGINARQPANF</sequence>
<gene>
    <name evidence="1" type="ORF">EVAR_98683_1</name>
</gene>
<dbReference type="Proteomes" id="UP000299102">
    <property type="component" value="Unassembled WGS sequence"/>
</dbReference>
<reference evidence="1 2" key="1">
    <citation type="journal article" date="2019" name="Commun. Biol.">
        <title>The bagworm genome reveals a unique fibroin gene that provides high tensile strength.</title>
        <authorList>
            <person name="Kono N."/>
            <person name="Nakamura H."/>
            <person name="Ohtoshi R."/>
            <person name="Tomita M."/>
            <person name="Numata K."/>
            <person name="Arakawa K."/>
        </authorList>
    </citation>
    <scope>NUCLEOTIDE SEQUENCE [LARGE SCALE GENOMIC DNA]</scope>
</reference>
<accession>A0A4C1XVN1</accession>
<keyword evidence="2" id="KW-1185">Reference proteome</keyword>
<proteinExistence type="predicted"/>
<dbReference type="AlphaFoldDB" id="A0A4C1XVN1"/>